<proteinExistence type="inferred from homology"/>
<evidence type="ECO:0000313" key="10">
    <source>
        <dbReference type="EMBL" id="KIC94007.1"/>
    </source>
</evidence>
<dbReference type="InterPro" id="IPR008969">
    <property type="entry name" value="CarboxyPept-like_regulatory"/>
</dbReference>
<organism evidence="10 11">
    <name type="scientific">Flavihumibacter solisilvae</name>
    <dbReference type="NCBI Taxonomy" id="1349421"/>
    <lineage>
        <taxon>Bacteria</taxon>
        <taxon>Pseudomonadati</taxon>
        <taxon>Bacteroidota</taxon>
        <taxon>Chitinophagia</taxon>
        <taxon>Chitinophagales</taxon>
        <taxon>Chitinophagaceae</taxon>
        <taxon>Flavihumibacter</taxon>
    </lineage>
</organism>
<dbReference type="FunFam" id="2.170.130.10:FF:000003">
    <property type="entry name" value="SusC/RagA family TonB-linked outer membrane protein"/>
    <property type="match status" value="1"/>
</dbReference>
<keyword evidence="11" id="KW-1185">Reference proteome</keyword>
<evidence type="ECO:0000256" key="3">
    <source>
        <dbReference type="ARBA" id="ARBA00022452"/>
    </source>
</evidence>
<dbReference type="RefSeq" id="WP_039140516.1">
    <property type="nucleotide sequence ID" value="NZ_JSVC01000015.1"/>
</dbReference>
<evidence type="ECO:0000256" key="2">
    <source>
        <dbReference type="ARBA" id="ARBA00022448"/>
    </source>
</evidence>
<comment type="similarity">
    <text evidence="8">Belongs to the TonB-dependent receptor family.</text>
</comment>
<keyword evidence="3 8" id="KW-1134">Transmembrane beta strand</keyword>
<dbReference type="STRING" id="1349421.OI18_13370"/>
<dbReference type="Gene3D" id="2.60.40.1120">
    <property type="entry name" value="Carboxypeptidase-like, regulatory domain"/>
    <property type="match status" value="1"/>
</dbReference>
<dbReference type="InterPro" id="IPR036942">
    <property type="entry name" value="Beta-barrel_TonB_sf"/>
</dbReference>
<dbReference type="InterPro" id="IPR023996">
    <property type="entry name" value="TonB-dep_OMP_SusC/RagA"/>
</dbReference>
<reference evidence="10 11" key="1">
    <citation type="submission" date="2014-11" db="EMBL/GenBank/DDBJ databases">
        <title>Genome sequence of Flavihumibacter solisilvae 3-3.</title>
        <authorList>
            <person name="Zhou G."/>
            <person name="Li M."/>
            <person name="Wang G."/>
        </authorList>
    </citation>
    <scope>NUCLEOTIDE SEQUENCE [LARGE SCALE GENOMIC DNA]</scope>
    <source>
        <strain evidence="10 11">3-3</strain>
    </source>
</reference>
<evidence type="ECO:0000259" key="9">
    <source>
        <dbReference type="Pfam" id="PF07715"/>
    </source>
</evidence>
<dbReference type="NCBIfam" id="TIGR04057">
    <property type="entry name" value="SusC_RagA_signa"/>
    <property type="match status" value="1"/>
</dbReference>
<evidence type="ECO:0000256" key="7">
    <source>
        <dbReference type="ARBA" id="ARBA00023237"/>
    </source>
</evidence>
<dbReference type="Pfam" id="PF13715">
    <property type="entry name" value="CarbopepD_reg_2"/>
    <property type="match status" value="1"/>
</dbReference>
<name>A0A0C1L208_9BACT</name>
<dbReference type="InterPro" id="IPR023997">
    <property type="entry name" value="TonB-dep_OMP_SusC/RagA_CS"/>
</dbReference>
<dbReference type="GO" id="GO:0044718">
    <property type="term" value="P:siderophore transmembrane transport"/>
    <property type="evidence" value="ECO:0007669"/>
    <property type="project" value="TreeGrafter"/>
</dbReference>
<evidence type="ECO:0000313" key="11">
    <source>
        <dbReference type="Proteomes" id="UP000031408"/>
    </source>
</evidence>
<dbReference type="Gene3D" id="2.170.130.10">
    <property type="entry name" value="TonB-dependent receptor, plug domain"/>
    <property type="match status" value="1"/>
</dbReference>
<comment type="caution">
    <text evidence="10">The sequence shown here is derived from an EMBL/GenBank/DDBJ whole genome shotgun (WGS) entry which is preliminary data.</text>
</comment>
<dbReference type="EMBL" id="JSVC01000015">
    <property type="protein sequence ID" value="KIC94007.1"/>
    <property type="molecule type" value="Genomic_DNA"/>
</dbReference>
<dbReference type="GO" id="GO:0015344">
    <property type="term" value="F:siderophore uptake transmembrane transporter activity"/>
    <property type="evidence" value="ECO:0007669"/>
    <property type="project" value="TreeGrafter"/>
</dbReference>
<dbReference type="NCBIfam" id="TIGR04056">
    <property type="entry name" value="OMP_RagA_SusC"/>
    <property type="match status" value="1"/>
</dbReference>
<evidence type="ECO:0000256" key="1">
    <source>
        <dbReference type="ARBA" id="ARBA00004571"/>
    </source>
</evidence>
<keyword evidence="6 8" id="KW-0472">Membrane</keyword>
<dbReference type="PANTHER" id="PTHR30069:SF29">
    <property type="entry name" value="HEMOGLOBIN AND HEMOGLOBIN-HAPTOGLOBIN-BINDING PROTEIN 1-RELATED"/>
    <property type="match status" value="1"/>
</dbReference>
<dbReference type="Gene3D" id="2.40.170.20">
    <property type="entry name" value="TonB-dependent receptor, beta-barrel domain"/>
    <property type="match status" value="1"/>
</dbReference>
<dbReference type="InterPro" id="IPR037066">
    <property type="entry name" value="Plug_dom_sf"/>
</dbReference>
<accession>A0A0C1L208</accession>
<dbReference type="OrthoDB" id="601301at2"/>
<dbReference type="GO" id="GO:0009279">
    <property type="term" value="C:cell outer membrane"/>
    <property type="evidence" value="ECO:0007669"/>
    <property type="project" value="UniProtKB-SubCell"/>
</dbReference>
<dbReference type="SUPFAM" id="SSF49464">
    <property type="entry name" value="Carboxypeptidase regulatory domain-like"/>
    <property type="match status" value="1"/>
</dbReference>
<keyword evidence="7 8" id="KW-0998">Cell outer membrane</keyword>
<dbReference type="Proteomes" id="UP000031408">
    <property type="component" value="Unassembled WGS sequence"/>
</dbReference>
<dbReference type="SUPFAM" id="SSF56935">
    <property type="entry name" value="Porins"/>
    <property type="match status" value="1"/>
</dbReference>
<dbReference type="AlphaFoldDB" id="A0A0C1L208"/>
<dbReference type="InterPro" id="IPR012910">
    <property type="entry name" value="Plug_dom"/>
</dbReference>
<dbReference type="Pfam" id="PF07715">
    <property type="entry name" value="Plug"/>
    <property type="match status" value="1"/>
</dbReference>
<protein>
    <recommendedName>
        <fullName evidence="9">TonB-dependent receptor plug domain-containing protein</fullName>
    </recommendedName>
</protein>
<evidence type="ECO:0000256" key="5">
    <source>
        <dbReference type="ARBA" id="ARBA00022729"/>
    </source>
</evidence>
<keyword evidence="4 8" id="KW-0812">Transmembrane</keyword>
<dbReference type="PROSITE" id="PS52016">
    <property type="entry name" value="TONB_DEPENDENT_REC_3"/>
    <property type="match status" value="1"/>
</dbReference>
<gene>
    <name evidence="10" type="ORF">OI18_13370</name>
</gene>
<evidence type="ECO:0000256" key="6">
    <source>
        <dbReference type="ARBA" id="ARBA00023136"/>
    </source>
</evidence>
<dbReference type="InterPro" id="IPR039426">
    <property type="entry name" value="TonB-dep_rcpt-like"/>
</dbReference>
<comment type="subcellular location">
    <subcellularLocation>
        <location evidence="1 8">Cell outer membrane</location>
        <topology evidence="1 8">Multi-pass membrane protein</topology>
    </subcellularLocation>
</comment>
<keyword evidence="2 8" id="KW-0813">Transport</keyword>
<evidence type="ECO:0000256" key="8">
    <source>
        <dbReference type="PROSITE-ProRule" id="PRU01360"/>
    </source>
</evidence>
<feature type="domain" description="TonB-dependent receptor plug" evidence="9">
    <location>
        <begin position="118"/>
        <end position="224"/>
    </location>
</feature>
<sequence>MLKKSALMAWLIQATLLLLPLITLAQQQVSGIIRTEKGEPVVGASIRIKDNTTGTVSGNDGHFSLTVEGKNLILVITHTGFANMETRAVAGKLLDIVLSPESKSMNEVVVIGYGSQKKTSLTGSVASVKGSELTQSSSANVTNAIAGRVPGVIANNRSGRPGDDGSSILIRGFNSFGGGTSPLFVVDGIPDRDFSRINPADIENITVLKDASAAIYGVRSANGVILVTTKRGKSGKPSIQYDGSVSVQQLTRLPEIVPAWQYMTYYNEINPNSYTTEDIEKYKAGNDPAYPSTDWINEVFRKNAPQTAHSLSVRGGSENVRYYFSGQFLDQSSNFRNSIEHYRQFNLRSNIDARITKNLKVNLDLAGRTENRNYPTYGVSSIMHETRSLYPFIPVRWPNGSLSAGVSNGRNPVILVSDAPGYDKSKSYVFTPLAGFDWQLPFITQGLSINGYASYDITFRDQKIFTRPWDAWSYNSSTDTYSNQRTSTATTSITQDDRQTTASTAFIRLNYERQFGGNNIAAFAGVEQTSSNFSQTYAYRKNLLSEQVDQIFTGSAEGQQGTGSAAQDGRLSYLGRIAYNYDSRYFAEVSMRYNGSFNFPEDNRWGLFPAVSAGWRISEERFFRDNVRFINNLKLRASWGLMGSDAVAQYLFLTRYQLVNNMNYYTYFGSNYALASAIQLSSTPNTNITWEKQDTKNIGLDAGFLEGKLNLTIDYFRYLRKDILAQRSASIPLYTGMALPAENIGKSLNRGIDFSASFDNRSGNFFYSIGTNLTYAKSKVLFRDEAANVPEWQKSEGHPIDSWLVYLTNGVYSSQKEVDESVHLPGAEPGDLWIKDVDGNGIITSTDRVRKYESATPKLVYGLSLNGGYKGFTLSMLFSGQAMAKQMILSQMQGSLIAPPQWLYDGRWTAENTESKYPKAFNSTDSYNSIYADFWLKNAAFLRLKSLEFGYNLPERSLSKTGISNLRIYLSAYNLLSFDGLKQYGIDAETNNITGVNYPQSRIYRFGVNIGL</sequence>
<keyword evidence="5" id="KW-0732">Signal</keyword>
<dbReference type="PANTHER" id="PTHR30069">
    <property type="entry name" value="TONB-DEPENDENT OUTER MEMBRANE RECEPTOR"/>
    <property type="match status" value="1"/>
</dbReference>
<evidence type="ECO:0000256" key="4">
    <source>
        <dbReference type="ARBA" id="ARBA00022692"/>
    </source>
</evidence>